<evidence type="ECO:0000256" key="1">
    <source>
        <dbReference type="ARBA" id="ARBA00022737"/>
    </source>
</evidence>
<comment type="caution">
    <text evidence="4">The sequence shown here is derived from an EMBL/GenBank/DDBJ whole genome shotgun (WGS) entry which is preliminary data.</text>
</comment>
<keyword evidence="1" id="KW-0677">Repeat</keyword>
<dbReference type="RefSeq" id="XP_060300609.1">
    <property type="nucleotide sequence ID" value="XM_060439442.1"/>
</dbReference>
<evidence type="ECO:0000256" key="2">
    <source>
        <dbReference type="SAM" id="MobiDB-lite"/>
    </source>
</evidence>
<dbReference type="PANTHER" id="PTHR10039">
    <property type="entry name" value="AMELOGENIN"/>
    <property type="match status" value="1"/>
</dbReference>
<dbReference type="AlphaFoldDB" id="A0AA40B4U3"/>
<keyword evidence="5" id="KW-1185">Reference proteome</keyword>
<evidence type="ECO:0000313" key="5">
    <source>
        <dbReference type="Proteomes" id="UP001172101"/>
    </source>
</evidence>
<sequence length="987" mass="109614">MGQGKDGAVALACCNHIPIIARSGEPLLIALDLEAEGDAFNPTSRIHYLGHCERTLDKIRLQVKKAGESKSNLEGIARHLKWPFSASETKDLLGELSRHKETIMIALSADSIRKLQLSLSKADNLKKTIARTLKITARIAVNDEKERILNYFMTTNPQSNLDMSIKLRHPMTGLRLTESVDFTRWLETSSSKLWLSGIPGAGNTVLAGSVIQEAFARSNEAKDVSVGFFFAIINTRIPWALPRFSAPWPLSLHGSMTMPLPFSNITMKAFILQDACRGNQMPGTSGRNVSMAIFSREITMTRLEDAFEHISIMAHAEDIKLYLLERINKSRSPGAPSMVRMCLHMIAYARPRLTMEQLRQAVSTPRLLLLVKEFLQNYPALYGSADQPSLERYFISEHVSNSLLATYCLRFLQLANFCGPPEKPGFQEEIQRTRERDMSYPFYKYAAIQWLQLAKKGLPDYTDDEDGDETLLDLTLSLFHQDKTADFVLWATELLHWLFEKMELSSLKPSRVRLRDFTLVVAALSTGFVPNKSDITALKDSFNNIHTDCDNERLETSTLALIKFLKSLENEESGWCSQLIPAVWKYALSNNFGPTRFWTSCRQSPSTLRFFQAIVKAGDVKMVKLLLGNGSPAVIALPSTYLCSSEKDKSIIVELFDHAVVERLNELPPEEEGLGVLHRLATRKDASTIVWLVKKLARKEVDVNAQPSTSTFPQKRDTPHSISQLLEITPTPLSFLTSTSRHRPAASTSSTAPSSRFSAVPAPAPPSSSRTQFSHCGSCRGERTCASCTLSLLTGGARSAARIARPRRRRRELPHYRSGPDFEGSPLGTALVFATACGSLNAVKALVRRCGVTVPGGKCEGRRDLARSLELTRSEPVPLWLLAGRFSEQRCIKWRGSGQTSRERLWSGVVQVRLKLVGKLAILPHESSLEYARKLAAVRREQLGQVVSAAGGLVYPEPLPRLHCEGDASSYPAIVGSTISDGRNSCT</sequence>
<organism evidence="4 5">
    <name type="scientific">Lasiosphaeria miniovina</name>
    <dbReference type="NCBI Taxonomy" id="1954250"/>
    <lineage>
        <taxon>Eukaryota</taxon>
        <taxon>Fungi</taxon>
        <taxon>Dikarya</taxon>
        <taxon>Ascomycota</taxon>
        <taxon>Pezizomycotina</taxon>
        <taxon>Sordariomycetes</taxon>
        <taxon>Sordariomycetidae</taxon>
        <taxon>Sordariales</taxon>
        <taxon>Lasiosphaeriaceae</taxon>
        <taxon>Lasiosphaeria</taxon>
    </lineage>
</organism>
<gene>
    <name evidence="4" type="ORF">B0T26DRAFT_672385</name>
</gene>
<reference evidence="4" key="1">
    <citation type="submission" date="2023-06" db="EMBL/GenBank/DDBJ databases">
        <title>Genome-scale phylogeny and comparative genomics of the fungal order Sordariales.</title>
        <authorList>
            <consortium name="Lawrence Berkeley National Laboratory"/>
            <person name="Hensen N."/>
            <person name="Bonometti L."/>
            <person name="Westerberg I."/>
            <person name="Brannstrom I.O."/>
            <person name="Guillou S."/>
            <person name="Cros-Aarteil S."/>
            <person name="Calhoun S."/>
            <person name="Haridas S."/>
            <person name="Kuo A."/>
            <person name="Mondo S."/>
            <person name="Pangilinan J."/>
            <person name="Riley R."/>
            <person name="LaButti K."/>
            <person name="Andreopoulos B."/>
            <person name="Lipzen A."/>
            <person name="Chen C."/>
            <person name="Yanf M."/>
            <person name="Daum C."/>
            <person name="Ng V."/>
            <person name="Clum A."/>
            <person name="Steindorff A."/>
            <person name="Ohm R."/>
            <person name="Martin F."/>
            <person name="Silar P."/>
            <person name="Natvig D."/>
            <person name="Lalanne C."/>
            <person name="Gautier V."/>
            <person name="Ament-velasquez S.L."/>
            <person name="Kruys A."/>
            <person name="Hutchinson M.I."/>
            <person name="Powell A.J."/>
            <person name="Barry K."/>
            <person name="Miller A.N."/>
            <person name="Grigoriev I.V."/>
            <person name="Debuchy R."/>
            <person name="Gladieux P."/>
            <person name="Thoren M.H."/>
            <person name="Johannesson H."/>
        </authorList>
    </citation>
    <scope>NUCLEOTIDE SEQUENCE</scope>
    <source>
        <strain evidence="4">SMH2392-1A</strain>
    </source>
</reference>
<dbReference type="GeneID" id="85322712"/>
<dbReference type="InterPro" id="IPR056884">
    <property type="entry name" value="NPHP3-like_N"/>
</dbReference>
<dbReference type="PANTHER" id="PTHR10039:SF16">
    <property type="entry name" value="GPI INOSITOL-DEACYLASE"/>
    <property type="match status" value="1"/>
</dbReference>
<accession>A0AA40B4U3</accession>
<dbReference type="Proteomes" id="UP001172101">
    <property type="component" value="Unassembled WGS sequence"/>
</dbReference>
<feature type="compositionally biased region" description="Low complexity" evidence="2">
    <location>
        <begin position="736"/>
        <end position="761"/>
    </location>
</feature>
<dbReference type="Pfam" id="PF24883">
    <property type="entry name" value="NPHP3_N"/>
    <property type="match status" value="1"/>
</dbReference>
<evidence type="ECO:0000259" key="3">
    <source>
        <dbReference type="Pfam" id="PF24883"/>
    </source>
</evidence>
<name>A0AA40B4U3_9PEZI</name>
<proteinExistence type="predicted"/>
<protein>
    <recommendedName>
        <fullName evidence="3">Nephrocystin 3-like N-terminal domain-containing protein</fullName>
    </recommendedName>
</protein>
<feature type="region of interest" description="Disordered" evidence="2">
    <location>
        <begin position="736"/>
        <end position="773"/>
    </location>
</feature>
<dbReference type="EMBL" id="JAUIRO010000002">
    <property type="protein sequence ID" value="KAK0727754.1"/>
    <property type="molecule type" value="Genomic_DNA"/>
</dbReference>
<evidence type="ECO:0000313" key="4">
    <source>
        <dbReference type="EMBL" id="KAK0727754.1"/>
    </source>
</evidence>
<feature type="domain" description="Nephrocystin 3-like N-terminal" evidence="3">
    <location>
        <begin position="172"/>
        <end position="230"/>
    </location>
</feature>